<sequence length="37" mass="4396">MTSVIFPYLYDTSIPSSNLVVNNFYRFLYIVNSYKLI</sequence>
<dbReference type="EMBL" id="BK015181">
    <property type="protein sequence ID" value="DAD94790.1"/>
    <property type="molecule type" value="Genomic_DNA"/>
</dbReference>
<accession>A0A8S5NJ85</accession>
<name>A0A8S5NJ85_9CAUD</name>
<evidence type="ECO:0000313" key="1">
    <source>
        <dbReference type="EMBL" id="DAD94790.1"/>
    </source>
</evidence>
<reference evidence="1" key="1">
    <citation type="journal article" date="2021" name="Proc. Natl. Acad. Sci. U.S.A.">
        <title>A Catalog of Tens of Thousands of Viruses from Human Metagenomes Reveals Hidden Associations with Chronic Diseases.</title>
        <authorList>
            <person name="Tisza M.J."/>
            <person name="Buck C.B."/>
        </authorList>
    </citation>
    <scope>NUCLEOTIDE SEQUENCE</scope>
    <source>
        <strain evidence="1">CtK0l2</strain>
    </source>
</reference>
<organism evidence="1">
    <name type="scientific">Siphoviridae sp. ctK0l2</name>
    <dbReference type="NCBI Taxonomy" id="2826243"/>
    <lineage>
        <taxon>Viruses</taxon>
        <taxon>Duplodnaviria</taxon>
        <taxon>Heunggongvirae</taxon>
        <taxon>Uroviricota</taxon>
        <taxon>Caudoviricetes</taxon>
    </lineage>
</organism>
<proteinExistence type="predicted"/>
<protein>
    <submittedName>
        <fullName evidence="1">Uncharacterized protein</fullName>
    </submittedName>
</protein>